<protein>
    <submittedName>
        <fullName evidence="2">Uncharacterized protein</fullName>
    </submittedName>
</protein>
<dbReference type="GO" id="GO:0000340">
    <property type="term" value="F:RNA 7-methylguanosine cap binding"/>
    <property type="evidence" value="ECO:0007669"/>
    <property type="project" value="InterPro"/>
</dbReference>
<dbReference type="GO" id="GO:0005634">
    <property type="term" value="C:nucleus"/>
    <property type="evidence" value="ECO:0007669"/>
    <property type="project" value="TreeGrafter"/>
</dbReference>
<name>A0A8E2E562_9PEZI</name>
<dbReference type="PANTHER" id="PTHR16291">
    <property type="entry name" value="NUCLEAR CAP-BINDING PROTEIN SUBUNIT 3"/>
    <property type="match status" value="1"/>
</dbReference>
<dbReference type="Pfam" id="PF10309">
    <property type="entry name" value="NCBP3"/>
    <property type="match status" value="1"/>
</dbReference>
<feature type="region of interest" description="Disordered" evidence="1">
    <location>
        <begin position="106"/>
        <end position="407"/>
    </location>
</feature>
<keyword evidence="3" id="KW-1185">Reference proteome</keyword>
<evidence type="ECO:0000256" key="1">
    <source>
        <dbReference type="SAM" id="MobiDB-lite"/>
    </source>
</evidence>
<evidence type="ECO:0000313" key="2">
    <source>
        <dbReference type="EMBL" id="OCK77596.1"/>
    </source>
</evidence>
<dbReference type="PANTHER" id="PTHR16291:SF0">
    <property type="entry name" value="NUCLEAR CAP-BINDING PROTEIN SUBUNIT 3"/>
    <property type="match status" value="1"/>
</dbReference>
<feature type="compositionally biased region" description="Basic and acidic residues" evidence="1">
    <location>
        <begin position="276"/>
        <end position="295"/>
    </location>
</feature>
<dbReference type="InterPro" id="IPR019416">
    <property type="entry name" value="NCBP3"/>
</dbReference>
<feature type="non-terminal residue" evidence="2">
    <location>
        <position position="1"/>
    </location>
</feature>
<dbReference type="GO" id="GO:0003729">
    <property type="term" value="F:mRNA binding"/>
    <property type="evidence" value="ECO:0007669"/>
    <property type="project" value="InterPro"/>
</dbReference>
<organism evidence="2 3">
    <name type="scientific">Lepidopterella palustris CBS 459.81</name>
    <dbReference type="NCBI Taxonomy" id="1314670"/>
    <lineage>
        <taxon>Eukaryota</taxon>
        <taxon>Fungi</taxon>
        <taxon>Dikarya</taxon>
        <taxon>Ascomycota</taxon>
        <taxon>Pezizomycotina</taxon>
        <taxon>Dothideomycetes</taxon>
        <taxon>Pleosporomycetidae</taxon>
        <taxon>Mytilinidiales</taxon>
        <taxon>Argynnaceae</taxon>
        <taxon>Lepidopterella</taxon>
    </lineage>
</organism>
<dbReference type="EMBL" id="KV745115">
    <property type="protein sequence ID" value="OCK77596.1"/>
    <property type="molecule type" value="Genomic_DNA"/>
</dbReference>
<dbReference type="AlphaFoldDB" id="A0A8E2E562"/>
<feature type="compositionally biased region" description="Basic and acidic residues" evidence="1">
    <location>
        <begin position="128"/>
        <end position="157"/>
    </location>
</feature>
<gene>
    <name evidence="2" type="ORF">K432DRAFT_303826</name>
</gene>
<accession>A0A8E2E562</accession>
<dbReference type="Proteomes" id="UP000250266">
    <property type="component" value="Unassembled WGS sequence"/>
</dbReference>
<sequence>KVNLQGLDNLNTGDVKRFASEHFSLDQFIRVEWINDTSANLLYETADAALQALNAFSKDACPDAFSIPESGMPTKGLSSHPNAELKVRLATVKDVKAPRAREASRFYLLNPEYDPSERKRNPRGRGGRPSDDRGDYTKRHFDDREHRRRRGEGDRAAFDVSMYDDDAGSSMINGSRNGRDVSQTSYTSSGEDGYRKRVRFRGRRETDLFASGTSDGRLRDRSASPDPDGDGRMGFPEDENSIRRRIRQRTKSSTLLSSSASNGKELFPNRSSPPKRSKELFPHKTDISNHRRTDATDETANMLASRMTVPFGDGSAGPRSRSLADRITPNQPDDMNEDAAKPEEITIRGSAEQTPGFSIRGAAQAADTSSTELFPRKPGAGNFGKELFGEKIKGRGGPRRKAEDMFF</sequence>
<evidence type="ECO:0000313" key="3">
    <source>
        <dbReference type="Proteomes" id="UP000250266"/>
    </source>
</evidence>
<feature type="compositionally biased region" description="Polar residues" evidence="1">
    <location>
        <begin position="170"/>
        <end position="190"/>
    </location>
</feature>
<reference evidence="2 3" key="1">
    <citation type="journal article" date="2016" name="Nat. Commun.">
        <title>Ectomycorrhizal ecology is imprinted in the genome of the dominant symbiotic fungus Cenococcum geophilum.</title>
        <authorList>
            <consortium name="DOE Joint Genome Institute"/>
            <person name="Peter M."/>
            <person name="Kohler A."/>
            <person name="Ohm R.A."/>
            <person name="Kuo A."/>
            <person name="Krutzmann J."/>
            <person name="Morin E."/>
            <person name="Arend M."/>
            <person name="Barry K.W."/>
            <person name="Binder M."/>
            <person name="Choi C."/>
            <person name="Clum A."/>
            <person name="Copeland A."/>
            <person name="Grisel N."/>
            <person name="Haridas S."/>
            <person name="Kipfer T."/>
            <person name="LaButti K."/>
            <person name="Lindquist E."/>
            <person name="Lipzen A."/>
            <person name="Maire R."/>
            <person name="Meier B."/>
            <person name="Mihaltcheva S."/>
            <person name="Molinier V."/>
            <person name="Murat C."/>
            <person name="Poggeler S."/>
            <person name="Quandt C.A."/>
            <person name="Sperisen C."/>
            <person name="Tritt A."/>
            <person name="Tisserant E."/>
            <person name="Crous P.W."/>
            <person name="Henrissat B."/>
            <person name="Nehls U."/>
            <person name="Egli S."/>
            <person name="Spatafora J.W."/>
            <person name="Grigoriev I.V."/>
            <person name="Martin F.M."/>
        </authorList>
    </citation>
    <scope>NUCLEOTIDE SEQUENCE [LARGE SCALE GENOMIC DNA]</scope>
    <source>
        <strain evidence="2 3">CBS 459.81</strain>
    </source>
</reference>
<proteinExistence type="predicted"/>
<dbReference type="OrthoDB" id="422106at2759"/>
<feature type="compositionally biased region" description="Low complexity" evidence="1">
    <location>
        <begin position="252"/>
        <end position="261"/>
    </location>
</feature>